<dbReference type="NCBIfam" id="TIGR01994">
    <property type="entry name" value="SUF_scaf_2"/>
    <property type="match status" value="1"/>
</dbReference>
<evidence type="ECO:0000256" key="1">
    <source>
        <dbReference type="ARBA" id="ARBA00006420"/>
    </source>
</evidence>
<reference evidence="4" key="1">
    <citation type="submission" date="2016-10" db="EMBL/GenBank/DDBJ databases">
        <authorList>
            <person name="Varghese N."/>
            <person name="Submissions S."/>
        </authorList>
    </citation>
    <scope>NUCLEOTIDE SEQUENCE [LARGE SCALE GENOMIC DNA]</scope>
    <source>
        <strain evidence="4">CGMCC 1.6992</strain>
    </source>
</reference>
<dbReference type="InterPro" id="IPR002871">
    <property type="entry name" value="NIF_FeS_clus_asmbl_NifU_N"/>
</dbReference>
<dbReference type="FunFam" id="3.90.1010.10:FF:000002">
    <property type="entry name" value="Iron-sulfur cluster assembly scaffold protein NifU"/>
    <property type="match status" value="1"/>
</dbReference>
<keyword evidence="4" id="KW-1185">Reference proteome</keyword>
<evidence type="ECO:0000313" key="4">
    <source>
        <dbReference type="Proteomes" id="UP000199446"/>
    </source>
</evidence>
<sequence>MDQMSVLDELYREILLDHYQSPRNFGVLPQATKRAGGMNPSCGDQVEVMVLLEGDTIADIRFQGQGCAISTASASLMTEAVKGKKVAEALELSRKFQAMVVEGAPPDPALGDLLALQGVAKLPARVKCATLAWHALEEALR</sequence>
<dbReference type="STRING" id="482827.SAMN04488243_11163"/>
<dbReference type="PANTHER" id="PTHR10093">
    <property type="entry name" value="IRON-SULFUR CLUSTER ASSEMBLY ENZYME NIFU HOMOLOG"/>
    <property type="match status" value="1"/>
</dbReference>
<protein>
    <submittedName>
        <fullName evidence="3">Nitrogen fixation protein NifU</fullName>
    </submittedName>
</protein>
<dbReference type="CDD" id="cd06664">
    <property type="entry name" value="IscU_like"/>
    <property type="match status" value="1"/>
</dbReference>
<dbReference type="Pfam" id="PF01592">
    <property type="entry name" value="NifU_N"/>
    <property type="match status" value="1"/>
</dbReference>
<dbReference type="AlphaFoldDB" id="A0A1G7FZZ6"/>
<gene>
    <name evidence="3" type="ORF">SAMN04488243_11163</name>
</gene>
<evidence type="ECO:0000313" key="3">
    <source>
        <dbReference type="EMBL" id="SDE81370.1"/>
    </source>
</evidence>
<dbReference type="Proteomes" id="UP000199446">
    <property type="component" value="Unassembled WGS sequence"/>
</dbReference>
<organism evidence="3 4">
    <name type="scientific">Thermus arciformis</name>
    <dbReference type="NCBI Taxonomy" id="482827"/>
    <lineage>
        <taxon>Bacteria</taxon>
        <taxon>Thermotogati</taxon>
        <taxon>Deinococcota</taxon>
        <taxon>Deinococci</taxon>
        <taxon>Thermales</taxon>
        <taxon>Thermaceae</taxon>
        <taxon>Thermus</taxon>
    </lineage>
</organism>
<dbReference type="GO" id="GO:0051536">
    <property type="term" value="F:iron-sulfur cluster binding"/>
    <property type="evidence" value="ECO:0007669"/>
    <property type="project" value="InterPro"/>
</dbReference>
<dbReference type="GO" id="GO:0016226">
    <property type="term" value="P:iron-sulfur cluster assembly"/>
    <property type="evidence" value="ECO:0007669"/>
    <property type="project" value="InterPro"/>
</dbReference>
<accession>A0A1G7FZZ6</accession>
<proteinExistence type="inferred from homology"/>
<evidence type="ECO:0000259" key="2">
    <source>
        <dbReference type="Pfam" id="PF01592"/>
    </source>
</evidence>
<dbReference type="SUPFAM" id="SSF82649">
    <property type="entry name" value="SufE/NifU"/>
    <property type="match status" value="1"/>
</dbReference>
<dbReference type="GO" id="GO:0005506">
    <property type="term" value="F:iron ion binding"/>
    <property type="evidence" value="ECO:0007669"/>
    <property type="project" value="InterPro"/>
</dbReference>
<dbReference type="EMBL" id="FNBC01000011">
    <property type="protein sequence ID" value="SDE81370.1"/>
    <property type="molecule type" value="Genomic_DNA"/>
</dbReference>
<name>A0A1G7FZZ6_9DEIN</name>
<comment type="similarity">
    <text evidence="1">Belongs to the NifU family.</text>
</comment>
<dbReference type="Gene3D" id="3.90.1010.10">
    <property type="match status" value="1"/>
</dbReference>
<feature type="domain" description="NIF system FeS cluster assembly NifU N-terminal" evidence="2">
    <location>
        <begin position="11"/>
        <end position="126"/>
    </location>
</feature>